<dbReference type="NCBIfam" id="TIGR00437">
    <property type="entry name" value="feoB"/>
    <property type="match status" value="1"/>
</dbReference>
<dbReference type="InterPro" id="IPR050860">
    <property type="entry name" value="FeoB_GTPase"/>
</dbReference>
<evidence type="ECO:0000256" key="9">
    <source>
        <dbReference type="ARBA" id="ARBA00023065"/>
    </source>
</evidence>
<evidence type="ECO:0000256" key="6">
    <source>
        <dbReference type="ARBA" id="ARBA00022741"/>
    </source>
</evidence>
<feature type="transmembrane region" description="Helical" evidence="14">
    <location>
        <begin position="613"/>
        <end position="634"/>
    </location>
</feature>
<dbReference type="PATRIC" id="fig|1189621.3.peg.2887"/>
<proteinExistence type="inferred from homology"/>
<keyword evidence="2 14" id="KW-0813">Transport</keyword>
<dbReference type="InterPro" id="IPR011640">
    <property type="entry name" value="Fe2_transport_prot_B_C"/>
</dbReference>
<dbReference type="EMBL" id="AJYA01000031">
    <property type="protein sequence ID" value="EIM75224.1"/>
    <property type="molecule type" value="Genomic_DNA"/>
</dbReference>
<evidence type="ECO:0000259" key="15">
    <source>
        <dbReference type="PROSITE" id="PS51711"/>
    </source>
</evidence>
<evidence type="ECO:0000256" key="13">
    <source>
        <dbReference type="PIRSR" id="PIRSR603373-1"/>
    </source>
</evidence>
<evidence type="ECO:0000256" key="7">
    <source>
        <dbReference type="ARBA" id="ARBA00022989"/>
    </source>
</evidence>
<sequence>MTVDKMEGRLSLDGETLRLLDLPGTYTLLPKSEDESVAFRVLSGLEEPVDGVLVVLDATQLDRGLLLATQVMDLGLPVGLLLTMKDVAERQNIQLKTHLLYQRLGLPVLLCDARKKEGIAGVKELLAGEALRAQEAVQLPLEQLLPTEFLAAVQSKFGLSNPYQAYLWTLFAAANPQLGREDLAWLQEKIDMYQLDPETLQQEEMRHREAQVQALLRDVVVEAAPQVQAAASRWDLDRLLLHPFGGYAVFLALMLLIFQAIFTWAEVPMDWIDAGMAELSALLAEALPAGALTDLLTEGLLPGIAGVVIFIPQIALLFGFLAFLEDSGYLSRVVFLMDRWMRPLGLHGKSVVPLISGMACAIPGVMAARSISNRKERLITMLVTPWMSCSARLPIYIILIGLILPDTSFLGVRVQALALLGMYVLGLVATLLGAWVLHRLLKTEEKSYLLTELPLYRWPRPVAVLQAMVQKSRVFVWQAGRVILSISIVLWVLASYGPTAKMEALEAEQELQLAAAEGEEQVEEIERYFASQRLENSYMGMLGQFIEPAIRPLGYDWKIGIALLTSFAAREVFVATVATIYSVGEDVEDVRTIREKMGEAVHPDTGEKVYTTATGWSLMLFYALAMQCMSTLAVMRRETKTWKWPLLQALVMTVLAYSVAACTYALLA</sequence>
<dbReference type="SUPFAM" id="SSF52540">
    <property type="entry name" value="P-loop containing nucleoside triphosphate hydrolases"/>
    <property type="match status" value="1"/>
</dbReference>
<dbReference type="InterPro" id="IPR011642">
    <property type="entry name" value="Gate_dom"/>
</dbReference>
<feature type="transmembrane region" description="Helical" evidence="14">
    <location>
        <begin position="474"/>
        <end position="494"/>
    </location>
</feature>
<evidence type="ECO:0000256" key="12">
    <source>
        <dbReference type="NCBIfam" id="TIGR00437"/>
    </source>
</evidence>
<dbReference type="Pfam" id="PF07670">
    <property type="entry name" value="Gate"/>
    <property type="match status" value="2"/>
</dbReference>
<evidence type="ECO:0000256" key="3">
    <source>
        <dbReference type="ARBA" id="ARBA00022475"/>
    </source>
</evidence>
<keyword evidence="4 14" id="KW-0410">Iron transport</keyword>
<dbReference type="Gene3D" id="3.40.50.300">
    <property type="entry name" value="P-loop containing nucleotide triphosphate hydrolases"/>
    <property type="match status" value="1"/>
</dbReference>
<evidence type="ECO:0000256" key="2">
    <source>
        <dbReference type="ARBA" id="ARBA00022448"/>
    </source>
</evidence>
<comment type="subcellular location">
    <subcellularLocation>
        <location evidence="14">Cell inner membrane</location>
        <topology evidence="14">Multi-pass membrane protein</topology>
    </subcellularLocation>
    <subcellularLocation>
        <location evidence="1">Cell membrane</location>
        <topology evidence="1">Multi-pass membrane protein</topology>
    </subcellularLocation>
</comment>
<evidence type="ECO:0000256" key="10">
    <source>
        <dbReference type="ARBA" id="ARBA00023134"/>
    </source>
</evidence>
<feature type="domain" description="FeoB-type G" evidence="15">
    <location>
        <begin position="1"/>
        <end position="135"/>
    </location>
</feature>
<dbReference type="Proteomes" id="UP000005551">
    <property type="component" value="Unassembled WGS sequence"/>
</dbReference>
<dbReference type="PROSITE" id="PS51711">
    <property type="entry name" value="G_FEOB"/>
    <property type="match status" value="1"/>
</dbReference>
<accession>I5C072</accession>
<dbReference type="Pfam" id="PF02421">
    <property type="entry name" value="FeoB_N"/>
    <property type="match status" value="1"/>
</dbReference>
<dbReference type="InterPro" id="IPR030389">
    <property type="entry name" value="G_FEOB_dom"/>
</dbReference>
<evidence type="ECO:0000256" key="11">
    <source>
        <dbReference type="ARBA" id="ARBA00023136"/>
    </source>
</evidence>
<feature type="transmembrane region" description="Helical" evidence="14">
    <location>
        <begin position="646"/>
        <end position="667"/>
    </location>
</feature>
<feature type="transmembrane region" description="Helical" evidence="14">
    <location>
        <begin position="344"/>
        <end position="366"/>
    </location>
</feature>
<dbReference type="Pfam" id="PF07664">
    <property type="entry name" value="FeoB_C"/>
    <property type="match status" value="1"/>
</dbReference>
<protein>
    <recommendedName>
        <fullName evidence="12 14">Ferrous iron transport protein B</fullName>
    </recommendedName>
</protein>
<feature type="binding site" evidence="13">
    <location>
        <begin position="21"/>
        <end position="24"/>
    </location>
    <ligand>
        <name>GTP</name>
        <dbReference type="ChEBI" id="CHEBI:37565"/>
        <label>1</label>
    </ligand>
</feature>
<evidence type="ECO:0000313" key="17">
    <source>
        <dbReference type="Proteomes" id="UP000005551"/>
    </source>
</evidence>
<keyword evidence="11 14" id="KW-0472">Membrane</keyword>
<keyword evidence="7 14" id="KW-1133">Transmembrane helix</keyword>
<feature type="transmembrane region" description="Helical" evidence="14">
    <location>
        <begin position="416"/>
        <end position="437"/>
    </location>
</feature>
<dbReference type="InterPro" id="IPR003373">
    <property type="entry name" value="Fe2_transport_prot-B"/>
</dbReference>
<comment type="function">
    <text evidence="14">Probable transporter of a GTP-driven Fe(2+) uptake system.</text>
</comment>
<gene>
    <name evidence="16" type="ORF">A3SI_13879</name>
</gene>
<evidence type="ECO:0000256" key="4">
    <source>
        <dbReference type="ARBA" id="ARBA00022496"/>
    </source>
</evidence>
<dbReference type="GO" id="GO:0005525">
    <property type="term" value="F:GTP binding"/>
    <property type="evidence" value="ECO:0007669"/>
    <property type="project" value="UniProtKB-KW"/>
</dbReference>
<evidence type="ECO:0000256" key="8">
    <source>
        <dbReference type="ARBA" id="ARBA00023004"/>
    </source>
</evidence>
<dbReference type="PANTHER" id="PTHR43185">
    <property type="entry name" value="FERROUS IRON TRANSPORT PROTEIN B"/>
    <property type="match status" value="1"/>
</dbReference>
<comment type="caution">
    <text evidence="16">The sequence shown here is derived from an EMBL/GenBank/DDBJ whole genome shotgun (WGS) entry which is preliminary data.</text>
</comment>
<dbReference type="PANTHER" id="PTHR43185:SF1">
    <property type="entry name" value="FE(2+) TRANSPORTER FEOB"/>
    <property type="match status" value="1"/>
</dbReference>
<organism evidence="16 17">
    <name type="scientific">Nitritalea halalkaliphila LW7</name>
    <dbReference type="NCBI Taxonomy" id="1189621"/>
    <lineage>
        <taxon>Bacteria</taxon>
        <taxon>Pseudomonadati</taxon>
        <taxon>Bacteroidota</taxon>
        <taxon>Cytophagia</taxon>
        <taxon>Cytophagales</taxon>
        <taxon>Cyclobacteriaceae</taxon>
        <taxon>Nitritalea</taxon>
    </lineage>
</organism>
<keyword evidence="10 13" id="KW-0342">GTP-binding</keyword>
<dbReference type="AlphaFoldDB" id="I5C072"/>
<keyword evidence="8 14" id="KW-0408">Iron</keyword>
<dbReference type="GO" id="GO:0015093">
    <property type="term" value="F:ferrous iron transmembrane transporter activity"/>
    <property type="evidence" value="ECO:0007669"/>
    <property type="project" value="UniProtKB-UniRule"/>
</dbReference>
<keyword evidence="6 13" id="KW-0547">Nucleotide-binding</keyword>
<feature type="transmembrane region" description="Helical" evidence="14">
    <location>
        <begin position="304"/>
        <end position="324"/>
    </location>
</feature>
<keyword evidence="9" id="KW-0406">Ion transport</keyword>
<evidence type="ECO:0000313" key="16">
    <source>
        <dbReference type="EMBL" id="EIM75224.1"/>
    </source>
</evidence>
<dbReference type="GO" id="GO:0005886">
    <property type="term" value="C:plasma membrane"/>
    <property type="evidence" value="ECO:0007669"/>
    <property type="project" value="UniProtKB-SubCell"/>
</dbReference>
<evidence type="ECO:0000256" key="14">
    <source>
        <dbReference type="RuleBase" id="RU362098"/>
    </source>
</evidence>
<feature type="transmembrane region" description="Helical" evidence="14">
    <location>
        <begin position="244"/>
        <end position="265"/>
    </location>
</feature>
<evidence type="ECO:0000256" key="5">
    <source>
        <dbReference type="ARBA" id="ARBA00022692"/>
    </source>
</evidence>
<keyword evidence="5 14" id="KW-0812">Transmembrane</keyword>
<comment type="similarity">
    <text evidence="14">Belongs to the TRAFAC class TrmE-Era-EngA-EngB-Septin-like GTPase superfamily. FeoB GTPase (TC 9.A.8) family.</text>
</comment>
<dbReference type="InterPro" id="IPR027417">
    <property type="entry name" value="P-loop_NTPase"/>
</dbReference>
<feature type="transmembrane region" description="Helical" evidence="14">
    <location>
        <begin position="378"/>
        <end position="404"/>
    </location>
</feature>
<keyword evidence="17" id="KW-1185">Reference proteome</keyword>
<keyword evidence="3" id="KW-1003">Cell membrane</keyword>
<evidence type="ECO:0000256" key="1">
    <source>
        <dbReference type="ARBA" id="ARBA00004651"/>
    </source>
</evidence>
<name>I5C072_9BACT</name>
<reference evidence="16 17" key="1">
    <citation type="submission" date="2012-05" db="EMBL/GenBank/DDBJ databases">
        <title>Genome sequence of Nitritalea halalkaliphila LW7.</title>
        <authorList>
            <person name="Jangir P.K."/>
            <person name="Singh A."/>
            <person name="Shivaji S."/>
            <person name="Sharma R."/>
        </authorList>
    </citation>
    <scope>NUCLEOTIDE SEQUENCE [LARGE SCALE GENOMIC DNA]</scope>
    <source>
        <strain evidence="16 17">LW7</strain>
    </source>
</reference>